<gene>
    <name evidence="17" type="primary">KCNB2</name>
    <name evidence="17" type="ORF">SNAT2548_LOCUS32576</name>
</gene>
<comment type="caution">
    <text evidence="17">The sequence shown here is derived from an EMBL/GenBank/DDBJ whole genome shotgun (WGS) entry which is preliminary data.</text>
</comment>
<accession>A0A812UK18</accession>
<feature type="transmembrane region" description="Helical" evidence="14">
    <location>
        <begin position="424"/>
        <end position="444"/>
    </location>
</feature>
<feature type="compositionally biased region" description="Polar residues" evidence="13">
    <location>
        <begin position="73"/>
        <end position="94"/>
    </location>
</feature>
<evidence type="ECO:0000313" key="17">
    <source>
        <dbReference type="EMBL" id="CAE7571732.1"/>
    </source>
</evidence>
<feature type="transmembrane region" description="Helical" evidence="14">
    <location>
        <begin position="386"/>
        <end position="404"/>
    </location>
</feature>
<dbReference type="PANTHER" id="PTHR11537">
    <property type="entry name" value="VOLTAGE-GATED POTASSIUM CHANNEL"/>
    <property type="match status" value="1"/>
</dbReference>
<dbReference type="InterPro" id="IPR011992">
    <property type="entry name" value="EF-hand-dom_pair"/>
</dbReference>
<keyword evidence="7" id="KW-0851">Voltage-gated channel</keyword>
<dbReference type="GO" id="GO:0005509">
    <property type="term" value="F:calcium ion binding"/>
    <property type="evidence" value="ECO:0007669"/>
    <property type="project" value="InterPro"/>
</dbReference>
<comment type="subcellular location">
    <subcellularLocation>
        <location evidence="1">Membrane</location>
        <topology evidence="1">Multi-pass membrane protein</topology>
    </subcellularLocation>
</comment>
<sequence>MGPHGSLKLVDMNDSFGVHFDQLIARVRSELLQHYERDIQVKADSQSFIPVRDEVLPPISAKPQFLRLSPKKQWNSSEWGPVSSPLSNFRQSPVFSKGDSSSSDEDEPHGKIGVVHHRLTSKSAVSDGSQATQPSADSPNMELKTPKARFPQLEAQLPRPPSEGEADAPPVSPQLLLTTSGGLCPMLPNNPEEADGCLGETGVDLQDQKGNQIADKSSAKSSASSSSSSSSSSSASFTSTTDNNASGNEGQGSRKVMKRASESSIPSFFDKEAASSLLWQFLEDPDSSPAAFYFATAWNYFITLSIVVTILQGSQSPIIPASTEGFLQVSVEVALALEFLAHIYASTSCYAFVKSPYNIIDFCALLPLVIRIIAGVETPTLAENAVVHYTLVCFVPLIRLLKLVRRFKKLQLLLHVLSSVIDALKLLLFLISIIVLIFATALYITDQPDNIDSLPLAIWMCTVTVTTVGYGDVTPSTWPARGVAGILCFISVLFMAMPISVVGNAMSQTWADRNRILLVTRARQRLKNWGVSASDMPRLFKKFDQDGNGELGMDEFCVGCKSKVSAELVAMCRPLGAFEREASDLFVAFDTAATGIGWEVHLSTLLARGIGTDNCRAGRLQYLAVAGDAAASFDLTLPVSATVGELAVQLAEREGCESELITIVSRGKPLKDSGAKLSDLGGGLEEKLPVVYIVRKPASSTGAVAAATPSTGAKTTTAASSTESAKPSKPGRRVILMLRHGQCCHEGERDELKELTQHGHKQAEDTARFISQLFAAGKFPSKRALLHSTSRRARETAAKLPVHIQDLEVWNADLLRETDPTNKPFRAEEVFNRLFATPEAGDSDTLIIVAHNNIILYMLMRAAGVPIERAAQAWTLFHLRHASITRVDVSSLGTTQVVSIGASAHIADTAITWKNVTGADMSAWKGGGPERHKFGGRMLVLVRQAGGEGTGAEISQQMQSVADHVKSLSGYMMSGKAVVACTSSAQSTAAVLASKFKAVPQLFPDSILEQPEAAFLQFFQAPDEGSRDTVVIVSEERIRT</sequence>
<dbReference type="Pfam" id="PF00300">
    <property type="entry name" value="His_Phos_1"/>
    <property type="match status" value="1"/>
</dbReference>
<name>A0A812UK18_9DINO</name>
<keyword evidence="6" id="KW-0106">Calcium</keyword>
<dbReference type="AlphaFoldDB" id="A0A812UK18"/>
<evidence type="ECO:0000256" key="12">
    <source>
        <dbReference type="ARBA" id="ARBA00023303"/>
    </source>
</evidence>
<reference evidence="17" key="1">
    <citation type="submission" date="2021-02" db="EMBL/GenBank/DDBJ databases">
        <authorList>
            <person name="Dougan E. K."/>
            <person name="Rhodes N."/>
            <person name="Thang M."/>
            <person name="Chan C."/>
        </authorList>
    </citation>
    <scope>NUCLEOTIDE SEQUENCE</scope>
</reference>
<dbReference type="SUPFAM" id="SSF53254">
    <property type="entry name" value="Phosphoglycerate mutase-like"/>
    <property type="match status" value="1"/>
</dbReference>
<feature type="compositionally biased region" description="Low complexity" evidence="13">
    <location>
        <begin position="219"/>
        <end position="236"/>
    </location>
</feature>
<keyword evidence="12" id="KW-0407">Ion channel</keyword>
<dbReference type="Gene3D" id="1.10.287.70">
    <property type="match status" value="1"/>
</dbReference>
<dbReference type="InterPro" id="IPR002048">
    <property type="entry name" value="EF_hand_dom"/>
</dbReference>
<feature type="compositionally biased region" description="Polar residues" evidence="13">
    <location>
        <begin position="237"/>
        <end position="248"/>
    </location>
</feature>
<dbReference type="GO" id="GO:0008076">
    <property type="term" value="C:voltage-gated potassium channel complex"/>
    <property type="evidence" value="ECO:0007669"/>
    <property type="project" value="InterPro"/>
</dbReference>
<dbReference type="PROSITE" id="PS00018">
    <property type="entry name" value="EF_HAND_1"/>
    <property type="match status" value="1"/>
</dbReference>
<keyword evidence="2" id="KW-0813">Transport</keyword>
<evidence type="ECO:0000256" key="4">
    <source>
        <dbReference type="ARBA" id="ARBA00022692"/>
    </source>
</evidence>
<dbReference type="SUPFAM" id="SSF81324">
    <property type="entry name" value="Voltage-gated potassium channels"/>
    <property type="match status" value="1"/>
</dbReference>
<dbReference type="Proteomes" id="UP000604046">
    <property type="component" value="Unassembled WGS sequence"/>
</dbReference>
<dbReference type="InterPro" id="IPR029033">
    <property type="entry name" value="His_PPase_superfam"/>
</dbReference>
<keyword evidence="4 14" id="KW-0812">Transmembrane</keyword>
<proteinExistence type="predicted"/>
<dbReference type="Pfam" id="PF00520">
    <property type="entry name" value="Ion_trans"/>
    <property type="match status" value="1"/>
</dbReference>
<keyword evidence="3" id="KW-0633">Potassium transport</keyword>
<keyword evidence="5" id="KW-0631">Potassium channel</keyword>
<dbReference type="InterPro" id="IPR027359">
    <property type="entry name" value="Volt_channel_dom_sf"/>
</dbReference>
<dbReference type="PANTHER" id="PTHR11537:SF254">
    <property type="entry name" value="POTASSIUM VOLTAGE-GATED CHANNEL PROTEIN SHAB"/>
    <property type="match status" value="1"/>
</dbReference>
<evidence type="ECO:0000256" key="9">
    <source>
        <dbReference type="ARBA" id="ARBA00022989"/>
    </source>
</evidence>
<feature type="domain" description="Ubiquitin-like" evidence="15">
    <location>
        <begin position="621"/>
        <end position="681"/>
    </location>
</feature>
<evidence type="ECO:0000259" key="15">
    <source>
        <dbReference type="PROSITE" id="PS50053"/>
    </source>
</evidence>
<feature type="transmembrane region" description="Helical" evidence="14">
    <location>
        <begin position="357"/>
        <end position="374"/>
    </location>
</feature>
<keyword evidence="18" id="KW-1185">Reference proteome</keyword>
<dbReference type="Gene3D" id="1.10.238.10">
    <property type="entry name" value="EF-hand"/>
    <property type="match status" value="1"/>
</dbReference>
<dbReference type="InterPro" id="IPR000626">
    <property type="entry name" value="Ubiquitin-like_dom"/>
</dbReference>
<evidence type="ECO:0000256" key="10">
    <source>
        <dbReference type="ARBA" id="ARBA00023065"/>
    </source>
</evidence>
<evidence type="ECO:0000256" key="6">
    <source>
        <dbReference type="ARBA" id="ARBA00022837"/>
    </source>
</evidence>
<feature type="domain" description="EF-hand" evidence="16">
    <location>
        <begin position="531"/>
        <end position="566"/>
    </location>
</feature>
<dbReference type="InterPro" id="IPR005821">
    <property type="entry name" value="Ion_trans_dom"/>
</dbReference>
<keyword evidence="8" id="KW-0630">Potassium</keyword>
<dbReference type="PRINTS" id="PR00169">
    <property type="entry name" value="KCHANNEL"/>
</dbReference>
<feature type="region of interest" description="Disordered" evidence="13">
    <location>
        <begin position="73"/>
        <end position="143"/>
    </location>
</feature>
<keyword evidence="10" id="KW-0406">Ion transport</keyword>
<dbReference type="SMART" id="SM00855">
    <property type="entry name" value="PGAM"/>
    <property type="match status" value="1"/>
</dbReference>
<dbReference type="GO" id="GO:0005249">
    <property type="term" value="F:voltage-gated potassium channel activity"/>
    <property type="evidence" value="ECO:0007669"/>
    <property type="project" value="InterPro"/>
</dbReference>
<dbReference type="SUPFAM" id="SSF54236">
    <property type="entry name" value="Ubiquitin-like"/>
    <property type="match status" value="1"/>
</dbReference>
<evidence type="ECO:0000256" key="5">
    <source>
        <dbReference type="ARBA" id="ARBA00022826"/>
    </source>
</evidence>
<protein>
    <submittedName>
        <fullName evidence="17">KCNB2 protein</fullName>
    </submittedName>
</protein>
<dbReference type="InterPro" id="IPR029071">
    <property type="entry name" value="Ubiquitin-like_domsf"/>
</dbReference>
<dbReference type="CDD" id="cd07067">
    <property type="entry name" value="HP_PGM_like"/>
    <property type="match status" value="1"/>
</dbReference>
<evidence type="ECO:0000256" key="1">
    <source>
        <dbReference type="ARBA" id="ARBA00004141"/>
    </source>
</evidence>
<dbReference type="GO" id="GO:0001508">
    <property type="term" value="P:action potential"/>
    <property type="evidence" value="ECO:0007669"/>
    <property type="project" value="TreeGrafter"/>
</dbReference>
<dbReference type="OrthoDB" id="444540at2759"/>
<feature type="region of interest" description="Disordered" evidence="13">
    <location>
        <begin position="705"/>
        <end position="730"/>
    </location>
</feature>
<evidence type="ECO:0000256" key="13">
    <source>
        <dbReference type="SAM" id="MobiDB-lite"/>
    </source>
</evidence>
<dbReference type="PROSITE" id="PS50222">
    <property type="entry name" value="EF_HAND_2"/>
    <property type="match status" value="1"/>
</dbReference>
<evidence type="ECO:0000313" key="18">
    <source>
        <dbReference type="Proteomes" id="UP000604046"/>
    </source>
</evidence>
<evidence type="ECO:0000256" key="7">
    <source>
        <dbReference type="ARBA" id="ARBA00022882"/>
    </source>
</evidence>
<evidence type="ECO:0000256" key="3">
    <source>
        <dbReference type="ARBA" id="ARBA00022538"/>
    </source>
</evidence>
<dbReference type="Gene3D" id="3.40.50.1240">
    <property type="entry name" value="Phosphoglycerate mutase-like"/>
    <property type="match status" value="1"/>
</dbReference>
<feature type="region of interest" description="Disordered" evidence="13">
    <location>
        <begin position="156"/>
        <end position="257"/>
    </location>
</feature>
<dbReference type="InterPro" id="IPR018247">
    <property type="entry name" value="EF_Hand_1_Ca_BS"/>
</dbReference>
<feature type="transmembrane region" description="Helical" evidence="14">
    <location>
        <begin position="485"/>
        <end position="506"/>
    </location>
</feature>
<keyword evidence="11 14" id="KW-0472">Membrane</keyword>
<dbReference type="Gene3D" id="1.20.120.350">
    <property type="entry name" value="Voltage-gated potassium channels. Chain C"/>
    <property type="match status" value="1"/>
</dbReference>
<dbReference type="PROSITE" id="PS50053">
    <property type="entry name" value="UBIQUITIN_2"/>
    <property type="match status" value="1"/>
</dbReference>
<evidence type="ECO:0000256" key="2">
    <source>
        <dbReference type="ARBA" id="ARBA00022448"/>
    </source>
</evidence>
<evidence type="ECO:0000259" key="16">
    <source>
        <dbReference type="PROSITE" id="PS50222"/>
    </source>
</evidence>
<organism evidence="17 18">
    <name type="scientific">Symbiodinium natans</name>
    <dbReference type="NCBI Taxonomy" id="878477"/>
    <lineage>
        <taxon>Eukaryota</taxon>
        <taxon>Sar</taxon>
        <taxon>Alveolata</taxon>
        <taxon>Dinophyceae</taxon>
        <taxon>Suessiales</taxon>
        <taxon>Symbiodiniaceae</taxon>
        <taxon>Symbiodinium</taxon>
    </lineage>
</organism>
<dbReference type="EMBL" id="CAJNDS010002716">
    <property type="protein sequence ID" value="CAE7571732.1"/>
    <property type="molecule type" value="Genomic_DNA"/>
</dbReference>
<feature type="compositionally biased region" description="Polar residues" evidence="13">
    <location>
        <begin position="121"/>
        <end position="138"/>
    </location>
</feature>
<feature type="transmembrane region" description="Helical" evidence="14">
    <location>
        <begin position="456"/>
        <end position="473"/>
    </location>
</feature>
<evidence type="ECO:0000256" key="8">
    <source>
        <dbReference type="ARBA" id="ARBA00022958"/>
    </source>
</evidence>
<dbReference type="InterPro" id="IPR013078">
    <property type="entry name" value="His_Pase_superF_clade-1"/>
</dbReference>
<dbReference type="SUPFAM" id="SSF47473">
    <property type="entry name" value="EF-hand"/>
    <property type="match status" value="1"/>
</dbReference>
<keyword evidence="9 14" id="KW-1133">Transmembrane helix</keyword>
<feature type="compositionally biased region" description="Low complexity" evidence="13">
    <location>
        <begin position="705"/>
        <end position="728"/>
    </location>
</feature>
<evidence type="ECO:0000256" key="14">
    <source>
        <dbReference type="SAM" id="Phobius"/>
    </source>
</evidence>
<evidence type="ECO:0000256" key="11">
    <source>
        <dbReference type="ARBA" id="ARBA00023136"/>
    </source>
</evidence>
<feature type="transmembrane region" description="Helical" evidence="14">
    <location>
        <begin position="290"/>
        <end position="313"/>
    </location>
</feature>
<dbReference type="CDD" id="cd17039">
    <property type="entry name" value="Ubl_ubiquitin_like"/>
    <property type="match status" value="1"/>
</dbReference>
<dbReference type="InterPro" id="IPR028325">
    <property type="entry name" value="VG_K_chnl"/>
</dbReference>